<evidence type="ECO:0000256" key="15">
    <source>
        <dbReference type="ARBA" id="ARBA00023268"/>
    </source>
</evidence>
<evidence type="ECO:0000256" key="7">
    <source>
        <dbReference type="ARBA" id="ARBA00014401"/>
    </source>
</evidence>
<evidence type="ECO:0000259" key="21">
    <source>
        <dbReference type="PROSITE" id="PS51171"/>
    </source>
</evidence>
<dbReference type="GO" id="GO:0004664">
    <property type="term" value="F:prephenate dehydratase activity"/>
    <property type="evidence" value="ECO:0007669"/>
    <property type="project" value="UniProtKB-EC"/>
</dbReference>
<evidence type="ECO:0000256" key="10">
    <source>
        <dbReference type="ARBA" id="ARBA00022605"/>
    </source>
</evidence>
<dbReference type="EMBL" id="CP063304">
    <property type="protein sequence ID" value="QOV21001.1"/>
    <property type="molecule type" value="Genomic_DNA"/>
</dbReference>
<dbReference type="PANTHER" id="PTHR21022:SF19">
    <property type="entry name" value="PREPHENATE DEHYDRATASE-RELATED"/>
    <property type="match status" value="1"/>
</dbReference>
<evidence type="ECO:0000256" key="16">
    <source>
        <dbReference type="ARBA" id="ARBA00031175"/>
    </source>
</evidence>
<dbReference type="PIRSF" id="PIRSF001500">
    <property type="entry name" value="Chor_mut_pdt_Ppr"/>
    <property type="match status" value="1"/>
</dbReference>
<dbReference type="InterPro" id="IPR036263">
    <property type="entry name" value="Chorismate_II_sf"/>
</dbReference>
<evidence type="ECO:0000259" key="22">
    <source>
        <dbReference type="PROSITE" id="PS51671"/>
    </source>
</evidence>
<evidence type="ECO:0000256" key="12">
    <source>
        <dbReference type="ARBA" id="ARBA00023222"/>
    </source>
</evidence>
<evidence type="ECO:0000256" key="18">
    <source>
        <dbReference type="ARBA" id="ARBA00047848"/>
    </source>
</evidence>
<dbReference type="GO" id="GO:0005737">
    <property type="term" value="C:cytoplasm"/>
    <property type="evidence" value="ECO:0007669"/>
    <property type="project" value="UniProtKB-SubCell"/>
</dbReference>
<evidence type="ECO:0000256" key="19">
    <source>
        <dbReference type="PIRSR" id="PIRSR001500-2"/>
    </source>
</evidence>
<comment type="subcellular location">
    <subcellularLocation>
        <location evidence="3">Cytoplasm</location>
    </subcellularLocation>
</comment>
<comment type="pathway">
    <text evidence="5">Metabolic intermediate biosynthesis; prephenate biosynthesis; prephenate from chorismate: step 1/1.</text>
</comment>
<dbReference type="SUPFAM" id="SSF48600">
    <property type="entry name" value="Chorismate mutase II"/>
    <property type="match status" value="1"/>
</dbReference>
<evidence type="ECO:0000256" key="17">
    <source>
        <dbReference type="ARBA" id="ARBA00031520"/>
    </source>
</evidence>
<keyword evidence="24" id="KW-1185">Reference proteome</keyword>
<dbReference type="UniPathway" id="UPA00121">
    <property type="reaction ID" value="UER00345"/>
</dbReference>
<evidence type="ECO:0000256" key="11">
    <source>
        <dbReference type="ARBA" id="ARBA00023141"/>
    </source>
</evidence>
<name>A0A7M2RLP2_9FIRM</name>
<gene>
    <name evidence="23" type="primary">pheA</name>
    <name evidence="23" type="ORF">INP51_09195</name>
</gene>
<evidence type="ECO:0000256" key="4">
    <source>
        <dbReference type="ARBA" id="ARBA00004741"/>
    </source>
</evidence>
<dbReference type="Gene3D" id="3.40.190.10">
    <property type="entry name" value="Periplasmic binding protein-like II"/>
    <property type="match status" value="2"/>
</dbReference>
<evidence type="ECO:0000256" key="8">
    <source>
        <dbReference type="ARBA" id="ARBA00021872"/>
    </source>
</evidence>
<dbReference type="PROSITE" id="PS51171">
    <property type="entry name" value="PREPHENATE_DEHYDR_3"/>
    <property type="match status" value="1"/>
</dbReference>
<dbReference type="InterPro" id="IPR008242">
    <property type="entry name" value="Chor_mutase/pphenate_deHydtase"/>
</dbReference>
<evidence type="ECO:0000256" key="13">
    <source>
        <dbReference type="ARBA" id="ARBA00023235"/>
    </source>
</evidence>
<dbReference type="InterPro" id="IPR002701">
    <property type="entry name" value="CM_II_prokaryot"/>
</dbReference>
<feature type="domain" description="Prephenate dehydratase" evidence="21">
    <location>
        <begin position="111"/>
        <end position="288"/>
    </location>
</feature>
<dbReference type="SMART" id="SM00830">
    <property type="entry name" value="CM_2"/>
    <property type="match status" value="1"/>
</dbReference>
<feature type="domain" description="ACT" evidence="22">
    <location>
        <begin position="300"/>
        <end position="376"/>
    </location>
</feature>
<evidence type="ECO:0000256" key="5">
    <source>
        <dbReference type="ARBA" id="ARBA00004817"/>
    </source>
</evidence>
<dbReference type="SUPFAM" id="SSF55021">
    <property type="entry name" value="ACT-like"/>
    <property type="match status" value="1"/>
</dbReference>
<feature type="domain" description="Chorismate mutase" evidence="20">
    <location>
        <begin position="1"/>
        <end position="88"/>
    </location>
</feature>
<dbReference type="PROSITE" id="PS51671">
    <property type="entry name" value="ACT"/>
    <property type="match status" value="1"/>
</dbReference>
<feature type="site" description="Essential for prephenate dehydratase activity" evidence="19">
    <location>
        <position position="281"/>
    </location>
</feature>
<keyword evidence="10" id="KW-0028">Amino-acid biosynthesis</keyword>
<dbReference type="Gene3D" id="3.30.70.260">
    <property type="match status" value="1"/>
</dbReference>
<dbReference type="GO" id="GO:0009094">
    <property type="term" value="P:L-phenylalanine biosynthetic process"/>
    <property type="evidence" value="ECO:0007669"/>
    <property type="project" value="UniProtKB-UniPathway"/>
</dbReference>
<evidence type="ECO:0000256" key="6">
    <source>
        <dbReference type="ARBA" id="ARBA00013147"/>
    </source>
</evidence>
<dbReference type="Gene3D" id="1.20.59.10">
    <property type="entry name" value="Chorismate mutase"/>
    <property type="match status" value="1"/>
</dbReference>
<keyword evidence="12" id="KW-0584">Phenylalanine biosynthesis</keyword>
<dbReference type="Pfam" id="PF01817">
    <property type="entry name" value="CM_2"/>
    <property type="match status" value="1"/>
</dbReference>
<evidence type="ECO:0000256" key="1">
    <source>
        <dbReference type="ARBA" id="ARBA00000824"/>
    </source>
</evidence>
<dbReference type="KEGG" id="bliq:INP51_09195"/>
<reference evidence="23 24" key="1">
    <citation type="submission" date="2020-10" db="EMBL/GenBank/DDBJ databases">
        <title>Blautia liquoris sp.nov., isolated from the mud in a fermentation cellar used for the production of Chinese strong-flavoured liquor.</title>
        <authorList>
            <person name="Lu L."/>
        </authorList>
    </citation>
    <scope>NUCLEOTIDE SEQUENCE [LARGE SCALE GENOMIC DNA]</scope>
    <source>
        <strain evidence="23 24">LZLJ-3</strain>
    </source>
</reference>
<keyword evidence="15" id="KW-0511">Multifunctional enzyme</keyword>
<evidence type="ECO:0000256" key="9">
    <source>
        <dbReference type="ARBA" id="ARBA00022490"/>
    </source>
</evidence>
<dbReference type="PANTHER" id="PTHR21022">
    <property type="entry name" value="PREPHENATE DEHYDRATASE P PROTEIN"/>
    <property type="match status" value="1"/>
</dbReference>
<dbReference type="EC" id="4.2.1.51" evidence="6"/>
<dbReference type="InterPro" id="IPR036979">
    <property type="entry name" value="CM_dom_sf"/>
</dbReference>
<protein>
    <recommendedName>
        <fullName evidence="7">Bifunctional chorismate mutase/prephenate dehydratase</fullName>
        <ecNumber evidence="6">4.2.1.51</ecNumber>
    </recommendedName>
    <alternativeName>
        <fullName evidence="17">Chorismate mutase-prephenate dehydratase</fullName>
    </alternativeName>
    <alternativeName>
        <fullName evidence="8">Prephenate dehydratase</fullName>
    </alternativeName>
    <alternativeName>
        <fullName evidence="16">p-protein</fullName>
    </alternativeName>
</protein>
<dbReference type="NCBIfam" id="NF008865">
    <property type="entry name" value="PRK11898.1"/>
    <property type="match status" value="1"/>
</dbReference>
<dbReference type="AlphaFoldDB" id="A0A7M2RLP2"/>
<dbReference type="InterPro" id="IPR018528">
    <property type="entry name" value="Preph_deHydtase_CS"/>
</dbReference>
<evidence type="ECO:0000256" key="3">
    <source>
        <dbReference type="ARBA" id="ARBA00004496"/>
    </source>
</evidence>
<comment type="catalytic activity">
    <reaction evidence="1">
        <text>chorismate = prephenate</text>
        <dbReference type="Rhea" id="RHEA:13897"/>
        <dbReference type="ChEBI" id="CHEBI:29748"/>
        <dbReference type="ChEBI" id="CHEBI:29934"/>
        <dbReference type="EC" id="5.4.99.5"/>
    </reaction>
</comment>
<keyword evidence="11" id="KW-0057">Aromatic amino acid biosynthesis</keyword>
<evidence type="ECO:0000259" key="20">
    <source>
        <dbReference type="PROSITE" id="PS51168"/>
    </source>
</evidence>
<dbReference type="InterPro" id="IPR001086">
    <property type="entry name" value="Preph_deHydtase"/>
</dbReference>
<dbReference type="InterPro" id="IPR002912">
    <property type="entry name" value="ACT_dom"/>
</dbReference>
<proteinExistence type="predicted"/>
<keyword evidence="14 23" id="KW-0456">Lyase</keyword>
<dbReference type="CDD" id="cd13631">
    <property type="entry name" value="PBP2_Ct-PDT_like"/>
    <property type="match status" value="1"/>
</dbReference>
<organism evidence="23 24">
    <name type="scientific">Blautia liquoris</name>
    <dbReference type="NCBI Taxonomy" id="2779518"/>
    <lineage>
        <taxon>Bacteria</taxon>
        <taxon>Bacillati</taxon>
        <taxon>Bacillota</taxon>
        <taxon>Clostridia</taxon>
        <taxon>Lachnospirales</taxon>
        <taxon>Lachnospiraceae</taxon>
        <taxon>Blautia</taxon>
    </lineage>
</organism>
<comment type="pathway">
    <text evidence="4">Amino-acid biosynthesis; L-phenylalanine biosynthesis; phenylpyruvate from prephenate: step 1/1.</text>
</comment>
<sequence length="376" mass="42856">MPDLEKIRDEIDSIDGQIQKLFERRMNLTGEVAEYKIATGKPVFDQDRENKKLECISESASSDFNAKGICEILRQTMSISRIRQYQMLAEHEDDLFSGYIQLEHLPVQEAQVIYQGLEGAYASEAAKKFFGKCVNTAHVGTWEEAIQIVSKKQADYAVLPIENSTAGIVQDIYDLILEYPVYIVGEQILPIEHELLGLPGADISDVRTVFSHPQALAQCKEYLKEHPDWEQRKLLNTAVAARKVADDKDIRQAAIASHSAGELFGLQRLEEKRLSTEKNSTRFIIISNQKYIVKNAEKISICFELPHKSGSLYHALSNLIYNDLNMTKIESRPIRDRNFEYRFFLDFEGNLSEPEVKNALIGIQNEADELYILGNY</sequence>
<dbReference type="GO" id="GO:0004106">
    <property type="term" value="F:chorismate mutase activity"/>
    <property type="evidence" value="ECO:0007669"/>
    <property type="project" value="UniProtKB-EC"/>
</dbReference>
<dbReference type="UniPathway" id="UPA00120">
    <property type="reaction ID" value="UER00203"/>
</dbReference>
<comment type="catalytic activity">
    <reaction evidence="18">
        <text>prephenate + H(+) = 3-phenylpyruvate + CO2 + H2O</text>
        <dbReference type="Rhea" id="RHEA:21648"/>
        <dbReference type="ChEBI" id="CHEBI:15377"/>
        <dbReference type="ChEBI" id="CHEBI:15378"/>
        <dbReference type="ChEBI" id="CHEBI:16526"/>
        <dbReference type="ChEBI" id="CHEBI:18005"/>
        <dbReference type="ChEBI" id="CHEBI:29934"/>
        <dbReference type="EC" id="4.2.1.51"/>
    </reaction>
</comment>
<evidence type="ECO:0000256" key="2">
    <source>
        <dbReference type="ARBA" id="ARBA00002364"/>
    </source>
</evidence>
<dbReference type="InterPro" id="IPR045865">
    <property type="entry name" value="ACT-like_dom_sf"/>
</dbReference>
<dbReference type="CDD" id="cd04905">
    <property type="entry name" value="ACT_CM-PDT"/>
    <property type="match status" value="1"/>
</dbReference>
<evidence type="ECO:0000313" key="23">
    <source>
        <dbReference type="EMBL" id="QOV21001.1"/>
    </source>
</evidence>
<evidence type="ECO:0000256" key="14">
    <source>
        <dbReference type="ARBA" id="ARBA00023239"/>
    </source>
</evidence>
<keyword evidence="9" id="KW-0963">Cytoplasm</keyword>
<evidence type="ECO:0000313" key="24">
    <source>
        <dbReference type="Proteomes" id="UP000593601"/>
    </source>
</evidence>
<comment type="function">
    <text evidence="2">Catalyzes the Claisen rearrangement of chorismate to prephenate and the decarboxylation/dehydration of prephenate to phenylpyruvate.</text>
</comment>
<dbReference type="PROSITE" id="PS00858">
    <property type="entry name" value="PREPHENATE_DEHYDR_2"/>
    <property type="match status" value="1"/>
</dbReference>
<dbReference type="GO" id="GO:0046417">
    <property type="term" value="P:chorismate metabolic process"/>
    <property type="evidence" value="ECO:0007669"/>
    <property type="project" value="InterPro"/>
</dbReference>
<dbReference type="PROSITE" id="PS51168">
    <property type="entry name" value="CHORISMATE_MUT_2"/>
    <property type="match status" value="1"/>
</dbReference>
<keyword evidence="13" id="KW-0413">Isomerase</keyword>
<dbReference type="Pfam" id="PF00800">
    <property type="entry name" value="PDT"/>
    <property type="match status" value="1"/>
</dbReference>
<dbReference type="SUPFAM" id="SSF53850">
    <property type="entry name" value="Periplasmic binding protein-like II"/>
    <property type="match status" value="1"/>
</dbReference>
<accession>A0A7M2RLP2</accession>
<dbReference type="Proteomes" id="UP000593601">
    <property type="component" value="Chromosome"/>
</dbReference>